<evidence type="ECO:0000313" key="5">
    <source>
        <dbReference type="Proteomes" id="UP000441585"/>
    </source>
</evidence>
<dbReference type="Pfam" id="PF13542">
    <property type="entry name" value="HTH_Tnp_ISL3"/>
    <property type="match status" value="1"/>
</dbReference>
<gene>
    <name evidence="4" type="ORF">GJU41_11705</name>
</gene>
<dbReference type="InterPro" id="IPR047951">
    <property type="entry name" value="Transpos_ISL3"/>
</dbReference>
<comment type="caution">
    <text evidence="4">The sequence shown here is derived from an EMBL/GenBank/DDBJ whole genome shotgun (WGS) entry which is preliminary data.</text>
</comment>
<dbReference type="Pfam" id="PF14690">
    <property type="entry name" value="Zn_ribbon_ISL3"/>
    <property type="match status" value="1"/>
</dbReference>
<dbReference type="EMBL" id="WKKF01000002">
    <property type="protein sequence ID" value="MRX54637.1"/>
    <property type="molecule type" value="Genomic_DNA"/>
</dbReference>
<dbReference type="NCBIfam" id="NF033550">
    <property type="entry name" value="transpos_ISL3"/>
    <property type="match status" value="1"/>
</dbReference>
<dbReference type="PANTHER" id="PTHR33498:SF1">
    <property type="entry name" value="TRANSPOSASE FOR INSERTION SEQUENCE ELEMENT IS1557"/>
    <property type="match status" value="1"/>
</dbReference>
<name>A0A6I2MBE5_9BACI</name>
<dbReference type="InterPro" id="IPR032877">
    <property type="entry name" value="Transposase_HTH"/>
</dbReference>
<dbReference type="AlphaFoldDB" id="A0A6I2MBE5"/>
<accession>A0A6I2MBE5</accession>
<dbReference type="InterPro" id="IPR029261">
    <property type="entry name" value="Transposase_Znf"/>
</dbReference>
<evidence type="ECO:0000313" key="4">
    <source>
        <dbReference type="EMBL" id="MRX54637.1"/>
    </source>
</evidence>
<dbReference type="PANTHER" id="PTHR33498">
    <property type="entry name" value="TRANSPOSASE FOR INSERTION SEQUENCE ELEMENT IS1557"/>
    <property type="match status" value="1"/>
</dbReference>
<keyword evidence="5" id="KW-1185">Reference proteome</keyword>
<sequence>MLNLPEFEVLVKEQNEHFYRFTVERIEPPFICTNCGEIKSEYTNPDAEFKRHQVKERTVSDISMHGKAVRIVIRHRRWKCPFCDGTFYELLDSVDRNDKVTKRLKEHMKKLALKKPFTNIADEYGISHTSVRRYFEEYVEDMERDRYLVAPRVLGIDEAHLNKTMRGVFTDTENFKLLEITKDNTKRTVKETIQSMEGYKNIEVATIDMYSGYKYAIQELIPDCFIVTDKFHVIQYAVRALDAIRIQVKKSLPKKDQRLLTYDRWVLLKNKEDLEFKEILKRNEWFEQFPQLKTAYWLKEGIRDIYRESKDKQEAFERFEKWEKDIPTDMKEFKDIRKTFNNNKTEIFNYFDKPFTNAYTESVNNIIKAVEKEGKGYSFDVLRAKVLYGTEATIKKPKYNDDMQFKRFDKLWGGRFNTMQPITIQADEPTVLNCGVDLTTLSKILEEGKF</sequence>
<dbReference type="Proteomes" id="UP000441585">
    <property type="component" value="Unassembled WGS sequence"/>
</dbReference>
<evidence type="ECO:0000259" key="3">
    <source>
        <dbReference type="Pfam" id="PF14690"/>
    </source>
</evidence>
<protein>
    <submittedName>
        <fullName evidence="4">ISL3 family transposase</fullName>
    </submittedName>
</protein>
<evidence type="ECO:0000259" key="2">
    <source>
        <dbReference type="Pfam" id="PF13542"/>
    </source>
</evidence>
<feature type="domain" description="Transposase IS204/IS1001/IS1096/IS1165 DDE" evidence="1">
    <location>
        <begin position="154"/>
        <end position="385"/>
    </location>
</feature>
<dbReference type="InterPro" id="IPR002560">
    <property type="entry name" value="Transposase_DDE"/>
</dbReference>
<reference evidence="4 5" key="1">
    <citation type="submission" date="2019-11" db="EMBL/GenBank/DDBJ databases">
        <title>Bacillus idriensis genome.</title>
        <authorList>
            <person name="Konopka E.N."/>
            <person name="Newman J.D."/>
        </authorList>
    </citation>
    <scope>NUCLEOTIDE SEQUENCE [LARGE SCALE GENOMIC DNA]</scope>
    <source>
        <strain evidence="4 5">DSM 19097</strain>
    </source>
</reference>
<feature type="domain" description="Transposase IS204/IS1001/IS1096/IS1165 zinc-finger" evidence="3">
    <location>
        <begin position="49"/>
        <end position="83"/>
    </location>
</feature>
<evidence type="ECO:0000259" key="1">
    <source>
        <dbReference type="Pfam" id="PF01610"/>
    </source>
</evidence>
<organism evidence="4 5">
    <name type="scientific">Metabacillus idriensis</name>
    <dbReference type="NCBI Taxonomy" id="324768"/>
    <lineage>
        <taxon>Bacteria</taxon>
        <taxon>Bacillati</taxon>
        <taxon>Bacillota</taxon>
        <taxon>Bacilli</taxon>
        <taxon>Bacillales</taxon>
        <taxon>Bacillaceae</taxon>
        <taxon>Metabacillus</taxon>
    </lineage>
</organism>
<proteinExistence type="predicted"/>
<dbReference type="Pfam" id="PF01610">
    <property type="entry name" value="DDE_Tnp_ISL3"/>
    <property type="match status" value="1"/>
</dbReference>
<dbReference type="RefSeq" id="WP_154318654.1">
    <property type="nucleotide sequence ID" value="NZ_CAJGAA010000002.1"/>
</dbReference>
<feature type="domain" description="Transposase IS204/IS1001/IS1096/IS1165 helix-turn-helix" evidence="2">
    <location>
        <begin position="91"/>
        <end position="139"/>
    </location>
</feature>